<sequence length="75" mass="8160">MVEKAVYDLARIRRFQLQCRAPAHLAKLRSPGGCLYSSTNVAQTTTAAPTTRSTTSIKTNAIFPYINESGVDNVS</sequence>
<comment type="caution">
    <text evidence="1">The sequence shown here is derived from an EMBL/GenBank/DDBJ whole genome shotgun (WGS) entry which is preliminary data.</text>
</comment>
<name>A0A1D1UUK3_RAMVA</name>
<accession>A0A1D1UUK3</accession>
<reference evidence="1 2" key="1">
    <citation type="journal article" date="2016" name="Nat. Commun.">
        <title>Extremotolerant tardigrade genome and improved radiotolerance of human cultured cells by tardigrade-unique protein.</title>
        <authorList>
            <person name="Hashimoto T."/>
            <person name="Horikawa D.D."/>
            <person name="Saito Y."/>
            <person name="Kuwahara H."/>
            <person name="Kozuka-Hata H."/>
            <person name="Shin-I T."/>
            <person name="Minakuchi Y."/>
            <person name="Ohishi K."/>
            <person name="Motoyama A."/>
            <person name="Aizu T."/>
            <person name="Enomoto A."/>
            <person name="Kondo K."/>
            <person name="Tanaka S."/>
            <person name="Hara Y."/>
            <person name="Koshikawa S."/>
            <person name="Sagara H."/>
            <person name="Miura T."/>
            <person name="Yokobori S."/>
            <person name="Miyagawa K."/>
            <person name="Suzuki Y."/>
            <person name="Kubo T."/>
            <person name="Oyama M."/>
            <person name="Kohara Y."/>
            <person name="Fujiyama A."/>
            <person name="Arakawa K."/>
            <person name="Katayama T."/>
            <person name="Toyoda A."/>
            <person name="Kunieda T."/>
        </authorList>
    </citation>
    <scope>NUCLEOTIDE SEQUENCE [LARGE SCALE GENOMIC DNA]</scope>
    <source>
        <strain evidence="1 2">YOKOZUNA-1</strain>
    </source>
</reference>
<dbReference type="AlphaFoldDB" id="A0A1D1UUK3"/>
<organism evidence="1 2">
    <name type="scientific">Ramazzottius varieornatus</name>
    <name type="common">Water bear</name>
    <name type="synonym">Tardigrade</name>
    <dbReference type="NCBI Taxonomy" id="947166"/>
    <lineage>
        <taxon>Eukaryota</taxon>
        <taxon>Metazoa</taxon>
        <taxon>Ecdysozoa</taxon>
        <taxon>Tardigrada</taxon>
        <taxon>Eutardigrada</taxon>
        <taxon>Parachela</taxon>
        <taxon>Hypsibioidea</taxon>
        <taxon>Ramazzottiidae</taxon>
        <taxon>Ramazzottius</taxon>
    </lineage>
</organism>
<dbReference type="EMBL" id="BDGG01000001">
    <property type="protein sequence ID" value="GAU89858.1"/>
    <property type="molecule type" value="Genomic_DNA"/>
</dbReference>
<gene>
    <name evidence="1" type="primary">RvY_02360-1</name>
    <name evidence="1" type="synonym">RvY_02360.1</name>
    <name evidence="1" type="ORF">RvY_02360</name>
</gene>
<proteinExistence type="predicted"/>
<keyword evidence="2" id="KW-1185">Reference proteome</keyword>
<evidence type="ECO:0000313" key="1">
    <source>
        <dbReference type="EMBL" id="GAU89858.1"/>
    </source>
</evidence>
<dbReference type="Proteomes" id="UP000186922">
    <property type="component" value="Unassembled WGS sequence"/>
</dbReference>
<protein>
    <submittedName>
        <fullName evidence="1">Uncharacterized protein</fullName>
    </submittedName>
</protein>
<evidence type="ECO:0000313" key="2">
    <source>
        <dbReference type="Proteomes" id="UP000186922"/>
    </source>
</evidence>